<reference evidence="2 3" key="1">
    <citation type="submission" date="2019-07" db="EMBL/GenBank/DDBJ databases">
        <title>Whole genome shotgun sequence of Vibrio superstes NBRC 103154.</title>
        <authorList>
            <person name="Hosoyama A."/>
            <person name="Uohara A."/>
            <person name="Ohji S."/>
            <person name="Ichikawa N."/>
        </authorList>
    </citation>
    <scope>NUCLEOTIDE SEQUENCE [LARGE SCALE GENOMIC DNA]</scope>
    <source>
        <strain evidence="2 3">NBRC 103154</strain>
    </source>
</reference>
<organism evidence="2 3">
    <name type="scientific">Vibrio superstes NBRC 103154</name>
    <dbReference type="NCBI Taxonomy" id="1219062"/>
    <lineage>
        <taxon>Bacteria</taxon>
        <taxon>Pseudomonadati</taxon>
        <taxon>Pseudomonadota</taxon>
        <taxon>Gammaproteobacteria</taxon>
        <taxon>Vibrionales</taxon>
        <taxon>Vibrionaceae</taxon>
        <taxon>Vibrio</taxon>
    </lineage>
</organism>
<sequence length="79" mass="9057">MRYIRELLSTLTSMSYYTGTDLLTDHSFPSYLQFVSENSHTPSGDKESLQNNSGENKNRLESVTKEPFNAKMNNSYPSR</sequence>
<evidence type="ECO:0000313" key="2">
    <source>
        <dbReference type="EMBL" id="GEM79899.1"/>
    </source>
</evidence>
<evidence type="ECO:0000256" key="1">
    <source>
        <dbReference type="SAM" id="MobiDB-lite"/>
    </source>
</evidence>
<dbReference type="EMBL" id="BJXK01000007">
    <property type="protein sequence ID" value="GEM79899.1"/>
    <property type="molecule type" value="Genomic_DNA"/>
</dbReference>
<evidence type="ECO:0000313" key="3">
    <source>
        <dbReference type="Proteomes" id="UP000321113"/>
    </source>
</evidence>
<protein>
    <submittedName>
        <fullName evidence="2">Uncharacterized protein</fullName>
    </submittedName>
</protein>
<feature type="region of interest" description="Disordered" evidence="1">
    <location>
        <begin position="37"/>
        <end position="79"/>
    </location>
</feature>
<dbReference type="AlphaFoldDB" id="A0A511QRC9"/>
<dbReference type="RefSeq" id="WP_119010063.1">
    <property type="nucleotide sequence ID" value="NZ_BJXK01000007.1"/>
</dbReference>
<keyword evidence="3" id="KW-1185">Reference proteome</keyword>
<dbReference type="OrthoDB" id="5883192at2"/>
<name>A0A511QRC9_9VIBR</name>
<comment type="caution">
    <text evidence="2">The sequence shown here is derived from an EMBL/GenBank/DDBJ whole genome shotgun (WGS) entry which is preliminary data.</text>
</comment>
<proteinExistence type="predicted"/>
<gene>
    <name evidence="2" type="ORF">VSU01S_21440</name>
</gene>
<accession>A0A511QRC9</accession>
<dbReference type="Proteomes" id="UP000321113">
    <property type="component" value="Unassembled WGS sequence"/>
</dbReference>